<dbReference type="InterPro" id="IPR011095">
    <property type="entry name" value="Dala_Dala_lig_C"/>
</dbReference>
<dbReference type="GO" id="GO:0008716">
    <property type="term" value="F:D-alanine-D-alanine ligase activity"/>
    <property type="evidence" value="ECO:0007669"/>
    <property type="project" value="UniProtKB-UniRule"/>
</dbReference>
<evidence type="ECO:0000256" key="2">
    <source>
        <dbReference type="ARBA" id="ARBA00003921"/>
    </source>
</evidence>
<dbReference type="HOGENOM" id="CLU_039268_1_2_6"/>
<evidence type="ECO:0000256" key="5">
    <source>
        <dbReference type="ARBA" id="ARBA00010871"/>
    </source>
</evidence>
<feature type="active site" evidence="19">
    <location>
        <position position="29"/>
    </location>
</feature>
<dbReference type="OrthoDB" id="9813261at2"/>
<dbReference type="UniPathway" id="UPA00219"/>
<feature type="active site" evidence="19">
    <location>
        <position position="157"/>
    </location>
</feature>
<evidence type="ECO:0000256" key="20">
    <source>
        <dbReference type="PIRSR" id="PIRSR039102-3"/>
    </source>
</evidence>
<dbReference type="FunFam" id="3.30.470.20:FF:000008">
    <property type="entry name" value="D-alanine--D-alanine ligase"/>
    <property type="match status" value="1"/>
</dbReference>
<dbReference type="NCBIfam" id="NF002378">
    <property type="entry name" value="PRK01372.1"/>
    <property type="match status" value="1"/>
</dbReference>
<evidence type="ECO:0000259" key="22">
    <source>
        <dbReference type="PROSITE" id="PS50975"/>
    </source>
</evidence>
<proteinExistence type="inferred from homology"/>
<feature type="active site" evidence="19">
    <location>
        <position position="288"/>
    </location>
</feature>
<dbReference type="SUPFAM" id="SSF56059">
    <property type="entry name" value="Glutathione synthetase ATP-binding domain-like"/>
    <property type="match status" value="1"/>
</dbReference>
<dbReference type="Pfam" id="PF07478">
    <property type="entry name" value="Dala_Dala_lig_C"/>
    <property type="match status" value="1"/>
</dbReference>
<evidence type="ECO:0000313" key="23">
    <source>
        <dbReference type="EMBL" id="ACR13091.1"/>
    </source>
</evidence>
<keyword evidence="15 20" id="KW-0464">Manganese</keyword>
<feature type="binding site" evidence="20">
    <location>
        <position position="264"/>
    </location>
    <ligand>
        <name>Mg(2+)</name>
        <dbReference type="ChEBI" id="CHEBI:18420"/>
        <label>1</label>
    </ligand>
</feature>
<dbReference type="SUPFAM" id="SSF52440">
    <property type="entry name" value="PreATP-grasp domain"/>
    <property type="match status" value="1"/>
</dbReference>
<evidence type="ECO:0000256" key="15">
    <source>
        <dbReference type="ARBA" id="ARBA00023211"/>
    </source>
</evidence>
<organism evidence="23 24">
    <name type="scientific">Teredinibacter turnerae (strain ATCC 39867 / T7901)</name>
    <dbReference type="NCBI Taxonomy" id="377629"/>
    <lineage>
        <taxon>Bacteria</taxon>
        <taxon>Pseudomonadati</taxon>
        <taxon>Pseudomonadota</taxon>
        <taxon>Gammaproteobacteria</taxon>
        <taxon>Cellvibrionales</taxon>
        <taxon>Cellvibrionaceae</taxon>
        <taxon>Teredinibacter</taxon>
    </lineage>
</organism>
<dbReference type="GO" id="GO:0071555">
    <property type="term" value="P:cell wall organization"/>
    <property type="evidence" value="ECO:0007669"/>
    <property type="project" value="UniProtKB-KW"/>
</dbReference>
<accession>C5BP32</accession>
<dbReference type="Gene3D" id="3.30.470.20">
    <property type="entry name" value="ATP-grasp fold, B domain"/>
    <property type="match status" value="1"/>
</dbReference>
<dbReference type="HAMAP" id="MF_00047">
    <property type="entry name" value="Dala_Dala_lig"/>
    <property type="match status" value="1"/>
</dbReference>
<evidence type="ECO:0000256" key="11">
    <source>
        <dbReference type="ARBA" id="ARBA00022840"/>
    </source>
</evidence>
<dbReference type="PROSITE" id="PS50975">
    <property type="entry name" value="ATP_GRASP"/>
    <property type="match status" value="1"/>
</dbReference>
<dbReference type="Gene3D" id="3.30.1490.20">
    <property type="entry name" value="ATP-grasp fold, A domain"/>
    <property type="match status" value="1"/>
</dbReference>
<dbReference type="eggNOG" id="COG1181">
    <property type="taxonomic scope" value="Bacteria"/>
</dbReference>
<keyword evidence="7 18" id="KW-0963">Cytoplasm</keyword>
<feature type="binding site" evidence="20">
    <location>
        <position position="277"/>
    </location>
    <ligand>
        <name>Mg(2+)</name>
        <dbReference type="ChEBI" id="CHEBI:18420"/>
        <label>2</label>
    </ligand>
</feature>
<comment type="catalytic activity">
    <reaction evidence="17 18">
        <text>2 D-alanine + ATP = D-alanyl-D-alanine + ADP + phosphate + H(+)</text>
        <dbReference type="Rhea" id="RHEA:11224"/>
        <dbReference type="ChEBI" id="CHEBI:15378"/>
        <dbReference type="ChEBI" id="CHEBI:30616"/>
        <dbReference type="ChEBI" id="CHEBI:43474"/>
        <dbReference type="ChEBI" id="CHEBI:57416"/>
        <dbReference type="ChEBI" id="CHEBI:57822"/>
        <dbReference type="ChEBI" id="CHEBI:456216"/>
        <dbReference type="EC" id="6.3.2.4"/>
    </reaction>
</comment>
<evidence type="ECO:0000256" key="21">
    <source>
        <dbReference type="PROSITE-ProRule" id="PRU00409"/>
    </source>
</evidence>
<evidence type="ECO:0000313" key="24">
    <source>
        <dbReference type="Proteomes" id="UP000009080"/>
    </source>
</evidence>
<dbReference type="GO" id="GO:0005829">
    <property type="term" value="C:cytosol"/>
    <property type="evidence" value="ECO:0007669"/>
    <property type="project" value="TreeGrafter"/>
</dbReference>
<evidence type="ECO:0000256" key="10">
    <source>
        <dbReference type="ARBA" id="ARBA00022741"/>
    </source>
</evidence>
<feature type="binding site" evidence="20">
    <location>
        <position position="277"/>
    </location>
    <ligand>
        <name>Mg(2+)</name>
        <dbReference type="ChEBI" id="CHEBI:18420"/>
        <label>1</label>
    </ligand>
</feature>
<dbReference type="PROSITE" id="PS00843">
    <property type="entry name" value="DALA_DALA_LIGASE_1"/>
    <property type="match status" value="1"/>
</dbReference>
<keyword evidence="14 18" id="KW-0573">Peptidoglycan synthesis</keyword>
<feature type="domain" description="ATP-grasp" evidence="22">
    <location>
        <begin position="115"/>
        <end position="310"/>
    </location>
</feature>
<comment type="similarity">
    <text evidence="5 18">Belongs to the D-alanine--D-alanine ligase family.</text>
</comment>
<evidence type="ECO:0000256" key="9">
    <source>
        <dbReference type="ARBA" id="ARBA00022723"/>
    </source>
</evidence>
<evidence type="ECO:0000256" key="16">
    <source>
        <dbReference type="ARBA" id="ARBA00023316"/>
    </source>
</evidence>
<dbReference type="PANTHER" id="PTHR23132:SF23">
    <property type="entry name" value="D-ALANINE--D-ALANINE LIGASE B"/>
    <property type="match status" value="1"/>
</dbReference>
<keyword evidence="9 20" id="KW-0479">Metal-binding</keyword>
<protein>
    <recommendedName>
        <fullName evidence="6 18">D-alanine--D-alanine ligase</fullName>
        <ecNumber evidence="6 18">6.3.2.4</ecNumber>
    </recommendedName>
    <alternativeName>
        <fullName evidence="18">D-Ala-D-Ala ligase</fullName>
    </alternativeName>
    <alternativeName>
        <fullName evidence="18">D-alanylalanine synthetase</fullName>
    </alternativeName>
</protein>
<keyword evidence="8 18" id="KW-0436">Ligase</keyword>
<comment type="cofactor">
    <cofactor evidence="1">
        <name>Mn(2+)</name>
        <dbReference type="ChEBI" id="CHEBI:29035"/>
    </cofactor>
</comment>
<comment type="pathway">
    <text evidence="4 18">Cell wall biogenesis; peptidoglycan biosynthesis.</text>
</comment>
<dbReference type="PROSITE" id="PS00844">
    <property type="entry name" value="DALA_DALA_LIGASE_2"/>
    <property type="match status" value="1"/>
</dbReference>
<dbReference type="RefSeq" id="WP_015819204.1">
    <property type="nucleotide sequence ID" value="NC_012997.1"/>
</dbReference>
<keyword evidence="11 21" id="KW-0067">ATP-binding</keyword>
<dbReference type="GO" id="GO:0005524">
    <property type="term" value="F:ATP binding"/>
    <property type="evidence" value="ECO:0007669"/>
    <property type="project" value="UniProtKB-UniRule"/>
</dbReference>
<evidence type="ECO:0000256" key="1">
    <source>
        <dbReference type="ARBA" id="ARBA00001936"/>
    </source>
</evidence>
<dbReference type="PIRSF" id="PIRSF039102">
    <property type="entry name" value="Ddl/VanB"/>
    <property type="match status" value="1"/>
</dbReference>
<feature type="binding site" evidence="20">
    <location>
        <position position="279"/>
    </location>
    <ligand>
        <name>Mg(2+)</name>
        <dbReference type="ChEBI" id="CHEBI:18420"/>
        <label>2</label>
    </ligand>
</feature>
<dbReference type="STRING" id="377629.TERTU_3047"/>
<dbReference type="PANTHER" id="PTHR23132">
    <property type="entry name" value="D-ALANINE--D-ALANINE LIGASE"/>
    <property type="match status" value="1"/>
</dbReference>
<dbReference type="KEGG" id="ttu:TERTU_3047"/>
<evidence type="ECO:0000256" key="18">
    <source>
        <dbReference type="HAMAP-Rule" id="MF_00047"/>
    </source>
</evidence>
<keyword evidence="12 20" id="KW-0460">Magnesium</keyword>
<evidence type="ECO:0000256" key="19">
    <source>
        <dbReference type="PIRSR" id="PIRSR039102-1"/>
    </source>
</evidence>
<dbReference type="Pfam" id="PF01820">
    <property type="entry name" value="Dala_Dala_lig_N"/>
    <property type="match status" value="1"/>
</dbReference>
<reference evidence="23 24" key="1">
    <citation type="journal article" date="2009" name="PLoS ONE">
        <title>The complete genome of Teredinibacter turnerae T7901: an intracellular endosymbiont of marine wood-boring bivalves (shipworms).</title>
        <authorList>
            <person name="Yang J.C."/>
            <person name="Madupu R."/>
            <person name="Durkin A.S."/>
            <person name="Ekborg N.A."/>
            <person name="Pedamallu C.S."/>
            <person name="Hostetler J.B."/>
            <person name="Radune D."/>
            <person name="Toms B.S."/>
            <person name="Henrissat B."/>
            <person name="Coutinho P.M."/>
            <person name="Schwarz S."/>
            <person name="Field L."/>
            <person name="Trindade-Silva A.E."/>
            <person name="Soares C.A.G."/>
            <person name="Elshahawi S."/>
            <person name="Hanora A."/>
            <person name="Schmidt E.W."/>
            <person name="Haygood M.G."/>
            <person name="Posfai J."/>
            <person name="Benner J."/>
            <person name="Madinger C."/>
            <person name="Nove J."/>
            <person name="Anton B."/>
            <person name="Chaudhary K."/>
            <person name="Foster J."/>
            <person name="Holman A."/>
            <person name="Kumar S."/>
            <person name="Lessard P.A."/>
            <person name="Luyten Y.A."/>
            <person name="Slatko B."/>
            <person name="Wood N."/>
            <person name="Wu B."/>
            <person name="Teplitski M."/>
            <person name="Mougous J.D."/>
            <person name="Ward N."/>
            <person name="Eisen J.A."/>
            <person name="Badger J.H."/>
            <person name="Distel D.L."/>
        </authorList>
    </citation>
    <scope>NUCLEOTIDE SEQUENCE [LARGE SCALE GENOMIC DNA]</scope>
    <source>
        <strain evidence="24">ATCC 39867 / T7901</strain>
    </source>
</reference>
<keyword evidence="10 21" id="KW-0547">Nucleotide-binding</keyword>
<gene>
    <name evidence="18" type="primary">ddl</name>
    <name evidence="23" type="ordered locus">TERTU_3047</name>
</gene>
<name>C5BP32_TERTT</name>
<dbReference type="EC" id="6.3.2.4" evidence="6 18"/>
<dbReference type="GO" id="GO:0009252">
    <property type="term" value="P:peptidoglycan biosynthetic process"/>
    <property type="evidence" value="ECO:0007669"/>
    <property type="project" value="UniProtKB-UniRule"/>
</dbReference>
<dbReference type="NCBIfam" id="TIGR01205">
    <property type="entry name" value="D_ala_D_alaTIGR"/>
    <property type="match status" value="1"/>
</dbReference>
<dbReference type="InterPro" id="IPR005905">
    <property type="entry name" value="D_ala_D_ala"/>
</dbReference>
<dbReference type="Proteomes" id="UP000009080">
    <property type="component" value="Chromosome"/>
</dbReference>
<sequence length="317" mass="34123">MYQPGFKNFVNSGKSFGKVAVLYGGTSAERDVSLKSGRAVANGLREQGIDILELDIGNQGVAQILAATFDRAFIALHGEGGEDGKVQALLQLLGIPFTGSLHTASAIAMDKLKTKQIWLSASLPTPDYRVLQSSDDFAACLQALGGSVFVKPVHEGSSIGMTCANNKEELKAAFEAAEKFDSEVFAESTVVGREFTVAILGETVLPPIELLPSNRFYDYDAKYISNETRYLCPCNLTPDKNKELCELALKSFKMIGCSGWGRVDALQDEAGNFHLLEVNTVPGMTDHSLVPMAARAVGLNFSELVAEILYISTLGAR</sequence>
<evidence type="ECO:0000256" key="12">
    <source>
        <dbReference type="ARBA" id="ARBA00022842"/>
    </source>
</evidence>
<dbReference type="Gene3D" id="3.40.50.20">
    <property type="match status" value="1"/>
</dbReference>
<evidence type="ECO:0000256" key="7">
    <source>
        <dbReference type="ARBA" id="ARBA00022490"/>
    </source>
</evidence>
<evidence type="ECO:0000256" key="14">
    <source>
        <dbReference type="ARBA" id="ARBA00022984"/>
    </source>
</evidence>
<comment type="subcellular location">
    <subcellularLocation>
        <location evidence="3 18">Cytoplasm</location>
    </subcellularLocation>
</comment>
<evidence type="ECO:0000256" key="13">
    <source>
        <dbReference type="ARBA" id="ARBA00022960"/>
    </source>
</evidence>
<dbReference type="AlphaFoldDB" id="C5BP32"/>
<comment type="cofactor">
    <cofactor evidence="20">
        <name>Mg(2+)</name>
        <dbReference type="ChEBI" id="CHEBI:18420"/>
    </cofactor>
    <cofactor evidence="20">
        <name>Mn(2+)</name>
        <dbReference type="ChEBI" id="CHEBI:29035"/>
    </cofactor>
    <text evidence="20">Binds 2 magnesium or manganese ions per subunit.</text>
</comment>
<evidence type="ECO:0000256" key="17">
    <source>
        <dbReference type="ARBA" id="ARBA00047614"/>
    </source>
</evidence>
<keyword evidence="13 18" id="KW-0133">Cell shape</keyword>
<dbReference type="InterPro" id="IPR016185">
    <property type="entry name" value="PreATP-grasp_dom_sf"/>
</dbReference>
<evidence type="ECO:0000256" key="8">
    <source>
        <dbReference type="ARBA" id="ARBA00022598"/>
    </source>
</evidence>
<dbReference type="EMBL" id="CP001614">
    <property type="protein sequence ID" value="ACR13091.1"/>
    <property type="molecule type" value="Genomic_DNA"/>
</dbReference>
<dbReference type="InterPro" id="IPR011761">
    <property type="entry name" value="ATP-grasp"/>
</dbReference>
<evidence type="ECO:0000256" key="6">
    <source>
        <dbReference type="ARBA" id="ARBA00012216"/>
    </source>
</evidence>
<dbReference type="GO" id="GO:0046872">
    <property type="term" value="F:metal ion binding"/>
    <property type="evidence" value="ECO:0007669"/>
    <property type="project" value="UniProtKB-KW"/>
</dbReference>
<evidence type="ECO:0000256" key="4">
    <source>
        <dbReference type="ARBA" id="ARBA00004752"/>
    </source>
</evidence>
<evidence type="ECO:0000256" key="3">
    <source>
        <dbReference type="ARBA" id="ARBA00004496"/>
    </source>
</evidence>
<keyword evidence="16 18" id="KW-0961">Cell wall biogenesis/degradation</keyword>
<dbReference type="GO" id="GO:0008360">
    <property type="term" value="P:regulation of cell shape"/>
    <property type="evidence" value="ECO:0007669"/>
    <property type="project" value="UniProtKB-KW"/>
</dbReference>
<keyword evidence="24" id="KW-1185">Reference proteome</keyword>
<dbReference type="InterPro" id="IPR011127">
    <property type="entry name" value="Dala_Dala_lig_N"/>
</dbReference>
<comment type="function">
    <text evidence="2 18">Cell wall formation.</text>
</comment>
<dbReference type="InterPro" id="IPR000291">
    <property type="entry name" value="D-Ala_lig_Van_CS"/>
</dbReference>
<dbReference type="InterPro" id="IPR013815">
    <property type="entry name" value="ATP_grasp_subdomain_1"/>
</dbReference>